<dbReference type="AlphaFoldDB" id="A0A2C5YUV6"/>
<keyword evidence="3" id="KW-1185">Reference proteome</keyword>
<name>A0A2C5YUV6_9HYPO</name>
<sequence>MVRASSILAALAAGVTFATRESEMVLQVLEETKNSSQEISVTFKPDSENMNLSMPCPEDLGCQDKKMKMSFVSGPTTFSMDYPGNIKVEGGIMNNFAAGCVCSQNVGTCSLAATVEADQTLVDDLFSRGRKYISHSHGESCPTGELNSIPYLHRSFCYC</sequence>
<protein>
    <submittedName>
        <fullName evidence="2">Uncharacterized protein</fullName>
    </submittedName>
</protein>
<gene>
    <name evidence="2" type="ORF">CDD80_5720</name>
</gene>
<organism evidence="2 3">
    <name type="scientific">Ophiocordyceps camponoti-rufipedis</name>
    <dbReference type="NCBI Taxonomy" id="2004952"/>
    <lineage>
        <taxon>Eukaryota</taxon>
        <taxon>Fungi</taxon>
        <taxon>Dikarya</taxon>
        <taxon>Ascomycota</taxon>
        <taxon>Pezizomycotina</taxon>
        <taxon>Sordariomycetes</taxon>
        <taxon>Hypocreomycetidae</taxon>
        <taxon>Hypocreales</taxon>
        <taxon>Ophiocordycipitaceae</taxon>
        <taxon>Ophiocordyceps</taxon>
    </lineage>
</organism>
<evidence type="ECO:0000313" key="2">
    <source>
        <dbReference type="EMBL" id="PHH70794.1"/>
    </source>
</evidence>
<dbReference type="OrthoDB" id="10474197at2759"/>
<proteinExistence type="predicted"/>
<evidence type="ECO:0000256" key="1">
    <source>
        <dbReference type="SAM" id="SignalP"/>
    </source>
</evidence>
<feature type="signal peptide" evidence="1">
    <location>
        <begin position="1"/>
        <end position="18"/>
    </location>
</feature>
<reference evidence="2 3" key="1">
    <citation type="submission" date="2017-06" db="EMBL/GenBank/DDBJ databases">
        <title>Ant-infecting Ophiocordyceps genomes reveal a high diversity of potential behavioral manipulation genes and a possible major role for enterotoxins.</title>
        <authorList>
            <person name="De Bekker C."/>
            <person name="Evans H.C."/>
            <person name="Brachmann A."/>
            <person name="Hughes D.P."/>
        </authorList>
    </citation>
    <scope>NUCLEOTIDE SEQUENCE [LARGE SCALE GENOMIC DNA]</scope>
    <source>
        <strain evidence="2 3">Map16</strain>
    </source>
</reference>
<accession>A0A2C5YUV6</accession>
<feature type="chain" id="PRO_5011976540" evidence="1">
    <location>
        <begin position="19"/>
        <end position="159"/>
    </location>
</feature>
<keyword evidence="1" id="KW-0732">Signal</keyword>
<evidence type="ECO:0000313" key="3">
    <source>
        <dbReference type="Proteomes" id="UP000226431"/>
    </source>
</evidence>
<dbReference type="EMBL" id="NJES01000585">
    <property type="protein sequence ID" value="PHH70794.1"/>
    <property type="molecule type" value="Genomic_DNA"/>
</dbReference>
<dbReference type="Proteomes" id="UP000226431">
    <property type="component" value="Unassembled WGS sequence"/>
</dbReference>
<comment type="caution">
    <text evidence="2">The sequence shown here is derived from an EMBL/GenBank/DDBJ whole genome shotgun (WGS) entry which is preliminary data.</text>
</comment>